<dbReference type="Pfam" id="PF00069">
    <property type="entry name" value="Pkinase"/>
    <property type="match status" value="1"/>
</dbReference>
<keyword evidence="4" id="KW-0418">Kinase</keyword>
<evidence type="ECO:0000256" key="7">
    <source>
        <dbReference type="SAM" id="SignalP"/>
    </source>
</evidence>
<keyword evidence="3" id="KW-0547">Nucleotide-binding</keyword>
<evidence type="ECO:0000256" key="2">
    <source>
        <dbReference type="ARBA" id="ARBA00022679"/>
    </source>
</evidence>
<sequence>MQHGEGIFVLILLSLACLCPCVLLHTATISSFYCASPDKESAALGLPFLISLSHATADPSPDPPMPAKQLSRFPSPMQDQEPEPRQNPLATHAPRYSRSVPGFSGRGGLRRAADELNAADYDHPSLDRLEDNFRRQGWYAAPYLSVSRRMDTRRTSLDDEDQDKDLDEMFSVSGAGRRFRRRRREEEGGIYSGEGGVWERWAGDVFGRGHGESAFSRDDEKERKEGGKEVVIKIVRAQEVMYAPRGSAILAKLRAVDPDDEKHIVRLERTFEHRGQLCLVFGRLEKHIVRLEHRGRLCLVFETLSMNLRDAVTLFIALSHLRKLGVVMHADIKPDNILELVNEAKTMRKLCDLGSASNAAEDEITPYLVSRFYRAPRSFWACVAHMVRGVYEYYTGKASSQGVQPGVNA</sequence>
<dbReference type="Gene3D" id="3.30.200.20">
    <property type="entry name" value="Phosphorylase Kinase, domain 1"/>
    <property type="match status" value="1"/>
</dbReference>
<dbReference type="Proteomes" id="UP001221142">
    <property type="component" value="Unassembled WGS sequence"/>
</dbReference>
<gene>
    <name evidence="9" type="ORF">FB45DRAFT_1037020</name>
</gene>
<name>A0AAD7FD70_9AGAR</name>
<reference evidence="9" key="1">
    <citation type="submission" date="2023-03" db="EMBL/GenBank/DDBJ databases">
        <title>Massive genome expansion in bonnet fungi (Mycena s.s.) driven by repeated elements and novel gene families across ecological guilds.</title>
        <authorList>
            <consortium name="Lawrence Berkeley National Laboratory"/>
            <person name="Harder C.B."/>
            <person name="Miyauchi S."/>
            <person name="Viragh M."/>
            <person name="Kuo A."/>
            <person name="Thoen E."/>
            <person name="Andreopoulos B."/>
            <person name="Lu D."/>
            <person name="Skrede I."/>
            <person name="Drula E."/>
            <person name="Henrissat B."/>
            <person name="Morin E."/>
            <person name="Kohler A."/>
            <person name="Barry K."/>
            <person name="LaButti K."/>
            <person name="Morin E."/>
            <person name="Salamov A."/>
            <person name="Lipzen A."/>
            <person name="Mereny Z."/>
            <person name="Hegedus B."/>
            <person name="Baldrian P."/>
            <person name="Stursova M."/>
            <person name="Weitz H."/>
            <person name="Taylor A."/>
            <person name="Grigoriev I.V."/>
            <person name="Nagy L.G."/>
            <person name="Martin F."/>
            <person name="Kauserud H."/>
        </authorList>
    </citation>
    <scope>NUCLEOTIDE SEQUENCE</scope>
    <source>
        <strain evidence="9">9284</strain>
    </source>
</reference>
<organism evidence="9 10">
    <name type="scientific">Roridomyces roridus</name>
    <dbReference type="NCBI Taxonomy" id="1738132"/>
    <lineage>
        <taxon>Eukaryota</taxon>
        <taxon>Fungi</taxon>
        <taxon>Dikarya</taxon>
        <taxon>Basidiomycota</taxon>
        <taxon>Agaricomycotina</taxon>
        <taxon>Agaricomycetes</taxon>
        <taxon>Agaricomycetidae</taxon>
        <taxon>Agaricales</taxon>
        <taxon>Marasmiineae</taxon>
        <taxon>Mycenaceae</taxon>
        <taxon>Roridomyces</taxon>
    </lineage>
</organism>
<dbReference type="GO" id="GO:0005524">
    <property type="term" value="F:ATP binding"/>
    <property type="evidence" value="ECO:0007669"/>
    <property type="project" value="UniProtKB-KW"/>
</dbReference>
<evidence type="ECO:0000256" key="4">
    <source>
        <dbReference type="ARBA" id="ARBA00022777"/>
    </source>
</evidence>
<keyword evidence="7" id="KW-0732">Signal</keyword>
<dbReference type="InterPro" id="IPR011009">
    <property type="entry name" value="Kinase-like_dom_sf"/>
</dbReference>
<evidence type="ECO:0000259" key="8">
    <source>
        <dbReference type="PROSITE" id="PS50011"/>
    </source>
</evidence>
<evidence type="ECO:0000256" key="6">
    <source>
        <dbReference type="SAM" id="MobiDB-lite"/>
    </source>
</evidence>
<feature type="region of interest" description="Disordered" evidence="6">
    <location>
        <begin position="57"/>
        <end position="107"/>
    </location>
</feature>
<keyword evidence="1" id="KW-0723">Serine/threonine-protein kinase</keyword>
<dbReference type="InterPro" id="IPR050494">
    <property type="entry name" value="Ser_Thr_dual-spec_kinase"/>
</dbReference>
<dbReference type="SMART" id="SM00220">
    <property type="entry name" value="S_TKc"/>
    <property type="match status" value="1"/>
</dbReference>
<feature type="chain" id="PRO_5042209671" description="Protein kinase domain-containing protein" evidence="7">
    <location>
        <begin position="25"/>
        <end position="409"/>
    </location>
</feature>
<keyword evidence="5" id="KW-0067">ATP-binding</keyword>
<dbReference type="PANTHER" id="PTHR24058">
    <property type="entry name" value="DUAL SPECIFICITY PROTEIN KINASE"/>
    <property type="match status" value="1"/>
</dbReference>
<feature type="domain" description="Protein kinase" evidence="8">
    <location>
        <begin position="200"/>
        <end position="409"/>
    </location>
</feature>
<dbReference type="Gene3D" id="1.10.510.10">
    <property type="entry name" value="Transferase(Phosphotransferase) domain 1"/>
    <property type="match status" value="1"/>
</dbReference>
<dbReference type="GO" id="GO:0004674">
    <property type="term" value="F:protein serine/threonine kinase activity"/>
    <property type="evidence" value="ECO:0007669"/>
    <property type="project" value="UniProtKB-KW"/>
</dbReference>
<keyword evidence="2" id="KW-0808">Transferase</keyword>
<dbReference type="SUPFAM" id="SSF56112">
    <property type="entry name" value="Protein kinase-like (PK-like)"/>
    <property type="match status" value="1"/>
</dbReference>
<evidence type="ECO:0000313" key="10">
    <source>
        <dbReference type="Proteomes" id="UP001221142"/>
    </source>
</evidence>
<proteinExistence type="predicted"/>
<dbReference type="PROSITE" id="PS50011">
    <property type="entry name" value="PROTEIN_KINASE_DOM"/>
    <property type="match status" value="1"/>
</dbReference>
<accession>A0AAD7FD70</accession>
<evidence type="ECO:0000256" key="1">
    <source>
        <dbReference type="ARBA" id="ARBA00022527"/>
    </source>
</evidence>
<dbReference type="PANTHER" id="PTHR24058:SF103">
    <property type="entry name" value="SERINE_THREONINE-PROTEIN KINASE PRP4 HOMOLOG"/>
    <property type="match status" value="1"/>
</dbReference>
<dbReference type="EMBL" id="JARKIF010000031">
    <property type="protein sequence ID" value="KAJ7612089.1"/>
    <property type="molecule type" value="Genomic_DNA"/>
</dbReference>
<comment type="caution">
    <text evidence="9">The sequence shown here is derived from an EMBL/GenBank/DDBJ whole genome shotgun (WGS) entry which is preliminary data.</text>
</comment>
<feature type="signal peptide" evidence="7">
    <location>
        <begin position="1"/>
        <end position="24"/>
    </location>
</feature>
<keyword evidence="10" id="KW-1185">Reference proteome</keyword>
<dbReference type="InterPro" id="IPR000719">
    <property type="entry name" value="Prot_kinase_dom"/>
</dbReference>
<evidence type="ECO:0000256" key="3">
    <source>
        <dbReference type="ARBA" id="ARBA00022741"/>
    </source>
</evidence>
<protein>
    <recommendedName>
        <fullName evidence="8">Protein kinase domain-containing protein</fullName>
    </recommendedName>
</protein>
<evidence type="ECO:0000256" key="5">
    <source>
        <dbReference type="ARBA" id="ARBA00022840"/>
    </source>
</evidence>
<evidence type="ECO:0000313" key="9">
    <source>
        <dbReference type="EMBL" id="KAJ7612089.1"/>
    </source>
</evidence>
<dbReference type="AlphaFoldDB" id="A0AAD7FD70"/>